<dbReference type="Pfam" id="PF01590">
    <property type="entry name" value="GAF"/>
    <property type="match status" value="1"/>
</dbReference>
<accession>A0A3D4VBB7</accession>
<dbReference type="NCBIfam" id="TIGR00229">
    <property type="entry name" value="sensory_box"/>
    <property type="match status" value="1"/>
</dbReference>
<dbReference type="Pfam" id="PF02518">
    <property type="entry name" value="HATPase_c"/>
    <property type="match status" value="1"/>
</dbReference>
<dbReference type="InterPro" id="IPR004358">
    <property type="entry name" value="Sig_transdc_His_kin-like_C"/>
</dbReference>
<dbReference type="SUPFAM" id="SSF55874">
    <property type="entry name" value="ATPase domain of HSP90 chaperone/DNA topoisomerase II/histidine kinase"/>
    <property type="match status" value="1"/>
</dbReference>
<dbReference type="GO" id="GO:0000155">
    <property type="term" value="F:phosphorelay sensor kinase activity"/>
    <property type="evidence" value="ECO:0007669"/>
    <property type="project" value="InterPro"/>
</dbReference>
<protein>
    <recommendedName>
        <fullName evidence="2">histidine kinase</fullName>
        <ecNumber evidence="2">2.7.13.3</ecNumber>
    </recommendedName>
</protein>
<sequence length="540" mass="58623">MPDRHSHAALAAIVNIAADAIIALDDSFRIVRFNRGAEQIFGWSEADMLGQPLDRLLPMASRAVHRGHVRTFAEGPSDARTMADRREIAGLRKNGEQFPAEASISRVTIDGERTFMVMLRDVSDRRRAEERQRLLATGGWVLAASLDVESTMATIAELPVPLLGEWSLLELLTPDGCIRRAAATHVDPHRHEDTAALVARASDQSSPELPFASALRVAHEAEAQRITDISAWLDANFPDTASRTRAEALGASAVLLVPLRAGGRAIGALHLVRTRAGASHVREEVHVADQFAGLAALALENARLYQESRRAVRERDEMLAIVSHDLRNPVNAVVMLTGAVLSRETPAGAEDVGIMGREEVEAIRGAARQVDGLIQDLQDVSRISAGRLRVERRPVPAVEMLKEAADVFDPVVAEAALDFTRTFDDDAPLVMADRHRVGQVLSNLLGNAVRFTPRGGSVSLTAQRQDDMLRIAVRDTGPGVAPEDVPRLFERYWQAPRLLRAGSGLGLFIAKGIVEAHGGAIGVNSEQGQGSEFWFTLPIV</sequence>
<dbReference type="PROSITE" id="PS50109">
    <property type="entry name" value="HIS_KIN"/>
    <property type="match status" value="1"/>
</dbReference>
<dbReference type="Gene3D" id="3.30.565.10">
    <property type="entry name" value="Histidine kinase-like ATPase, C-terminal domain"/>
    <property type="match status" value="1"/>
</dbReference>
<keyword evidence="5" id="KW-0418">Kinase</keyword>
<dbReference type="Gene3D" id="3.30.450.20">
    <property type="entry name" value="PAS domain"/>
    <property type="match status" value="1"/>
</dbReference>
<evidence type="ECO:0000313" key="9">
    <source>
        <dbReference type="Proteomes" id="UP000264071"/>
    </source>
</evidence>
<dbReference type="InterPro" id="IPR036890">
    <property type="entry name" value="HATPase_C_sf"/>
</dbReference>
<dbReference type="EMBL" id="DPIY01000010">
    <property type="protein sequence ID" value="HCT58405.1"/>
    <property type="molecule type" value="Genomic_DNA"/>
</dbReference>
<feature type="domain" description="Histidine kinase" evidence="6">
    <location>
        <begin position="321"/>
        <end position="540"/>
    </location>
</feature>
<dbReference type="InterPro" id="IPR036097">
    <property type="entry name" value="HisK_dim/P_sf"/>
</dbReference>
<proteinExistence type="predicted"/>
<organism evidence="8 9">
    <name type="scientific">Gemmatimonas aurantiaca</name>
    <dbReference type="NCBI Taxonomy" id="173480"/>
    <lineage>
        <taxon>Bacteria</taxon>
        <taxon>Pseudomonadati</taxon>
        <taxon>Gemmatimonadota</taxon>
        <taxon>Gemmatimonadia</taxon>
        <taxon>Gemmatimonadales</taxon>
        <taxon>Gemmatimonadaceae</taxon>
        <taxon>Gemmatimonas</taxon>
    </lineage>
</organism>
<dbReference type="SUPFAM" id="SSF55785">
    <property type="entry name" value="PYP-like sensor domain (PAS domain)"/>
    <property type="match status" value="1"/>
</dbReference>
<dbReference type="PANTHER" id="PTHR43047:SF72">
    <property type="entry name" value="OSMOSENSING HISTIDINE PROTEIN KINASE SLN1"/>
    <property type="match status" value="1"/>
</dbReference>
<dbReference type="Pfam" id="PF00512">
    <property type="entry name" value="HisKA"/>
    <property type="match status" value="1"/>
</dbReference>
<dbReference type="CDD" id="cd00130">
    <property type="entry name" value="PAS"/>
    <property type="match status" value="1"/>
</dbReference>
<dbReference type="InterPro" id="IPR005467">
    <property type="entry name" value="His_kinase_dom"/>
</dbReference>
<dbReference type="SMART" id="SM00091">
    <property type="entry name" value="PAS"/>
    <property type="match status" value="1"/>
</dbReference>
<dbReference type="GO" id="GO:0005886">
    <property type="term" value="C:plasma membrane"/>
    <property type="evidence" value="ECO:0007669"/>
    <property type="project" value="TreeGrafter"/>
</dbReference>
<dbReference type="InterPro" id="IPR003018">
    <property type="entry name" value="GAF"/>
</dbReference>
<evidence type="ECO:0000259" key="7">
    <source>
        <dbReference type="PROSITE" id="PS50112"/>
    </source>
</evidence>
<evidence type="ECO:0000256" key="3">
    <source>
        <dbReference type="ARBA" id="ARBA00022553"/>
    </source>
</evidence>
<dbReference type="CDD" id="cd00082">
    <property type="entry name" value="HisKA"/>
    <property type="match status" value="1"/>
</dbReference>
<dbReference type="InterPro" id="IPR003594">
    <property type="entry name" value="HATPase_dom"/>
</dbReference>
<dbReference type="SMART" id="SM00388">
    <property type="entry name" value="HisKA"/>
    <property type="match status" value="1"/>
</dbReference>
<comment type="catalytic activity">
    <reaction evidence="1">
        <text>ATP + protein L-histidine = ADP + protein N-phospho-L-histidine.</text>
        <dbReference type="EC" id="2.7.13.3"/>
    </reaction>
</comment>
<dbReference type="PRINTS" id="PR00344">
    <property type="entry name" value="BCTRLSENSOR"/>
</dbReference>
<dbReference type="InterPro" id="IPR003661">
    <property type="entry name" value="HisK_dim/P_dom"/>
</dbReference>
<evidence type="ECO:0000259" key="6">
    <source>
        <dbReference type="PROSITE" id="PS50109"/>
    </source>
</evidence>
<dbReference type="PROSITE" id="PS50112">
    <property type="entry name" value="PAS"/>
    <property type="match status" value="1"/>
</dbReference>
<evidence type="ECO:0000256" key="4">
    <source>
        <dbReference type="ARBA" id="ARBA00022679"/>
    </source>
</evidence>
<dbReference type="Gene3D" id="1.10.287.130">
    <property type="match status" value="1"/>
</dbReference>
<dbReference type="FunFam" id="3.30.565.10:FF:000006">
    <property type="entry name" value="Sensor histidine kinase WalK"/>
    <property type="match status" value="1"/>
</dbReference>
<evidence type="ECO:0000256" key="2">
    <source>
        <dbReference type="ARBA" id="ARBA00012438"/>
    </source>
</evidence>
<comment type="caution">
    <text evidence="8">The sequence shown here is derived from an EMBL/GenBank/DDBJ whole genome shotgun (WGS) entry which is preliminary data.</text>
</comment>
<dbReference type="Pfam" id="PF13426">
    <property type="entry name" value="PAS_9"/>
    <property type="match status" value="1"/>
</dbReference>
<dbReference type="Gene3D" id="3.30.450.40">
    <property type="match status" value="1"/>
</dbReference>
<dbReference type="InterPro" id="IPR000014">
    <property type="entry name" value="PAS"/>
</dbReference>
<dbReference type="SMART" id="SM00387">
    <property type="entry name" value="HATPase_c"/>
    <property type="match status" value="1"/>
</dbReference>
<dbReference type="SMART" id="SM00065">
    <property type="entry name" value="GAF"/>
    <property type="match status" value="1"/>
</dbReference>
<evidence type="ECO:0000256" key="5">
    <source>
        <dbReference type="ARBA" id="ARBA00022777"/>
    </source>
</evidence>
<reference evidence="8 9" key="1">
    <citation type="journal article" date="2018" name="Nat. Biotechnol.">
        <title>A standardized bacterial taxonomy based on genome phylogeny substantially revises the tree of life.</title>
        <authorList>
            <person name="Parks D.H."/>
            <person name="Chuvochina M."/>
            <person name="Waite D.W."/>
            <person name="Rinke C."/>
            <person name="Skarshewski A."/>
            <person name="Chaumeil P.A."/>
            <person name="Hugenholtz P."/>
        </authorList>
    </citation>
    <scope>NUCLEOTIDE SEQUENCE [LARGE SCALE GENOMIC DNA]</scope>
    <source>
        <strain evidence="8">UBA8844</strain>
    </source>
</reference>
<keyword evidence="4" id="KW-0808">Transferase</keyword>
<evidence type="ECO:0000256" key="1">
    <source>
        <dbReference type="ARBA" id="ARBA00000085"/>
    </source>
</evidence>
<dbReference type="InterPro" id="IPR035965">
    <property type="entry name" value="PAS-like_dom_sf"/>
</dbReference>
<dbReference type="AlphaFoldDB" id="A0A3D4VBB7"/>
<dbReference type="PANTHER" id="PTHR43047">
    <property type="entry name" value="TWO-COMPONENT HISTIDINE PROTEIN KINASE"/>
    <property type="match status" value="1"/>
</dbReference>
<dbReference type="EC" id="2.7.13.3" evidence="2"/>
<dbReference type="CDD" id="cd16922">
    <property type="entry name" value="HATPase_EvgS-ArcB-TorS-like"/>
    <property type="match status" value="1"/>
</dbReference>
<dbReference type="Proteomes" id="UP000264071">
    <property type="component" value="Unassembled WGS sequence"/>
</dbReference>
<keyword evidence="3" id="KW-0597">Phosphoprotein</keyword>
<gene>
    <name evidence="8" type="ORF">DGD08_14470</name>
</gene>
<dbReference type="SUPFAM" id="SSF47384">
    <property type="entry name" value="Homodimeric domain of signal transducing histidine kinase"/>
    <property type="match status" value="1"/>
</dbReference>
<dbReference type="InterPro" id="IPR029016">
    <property type="entry name" value="GAF-like_dom_sf"/>
</dbReference>
<feature type="domain" description="PAS" evidence="7">
    <location>
        <begin position="6"/>
        <end position="58"/>
    </location>
</feature>
<evidence type="ECO:0000313" key="8">
    <source>
        <dbReference type="EMBL" id="HCT58405.1"/>
    </source>
</evidence>
<dbReference type="SUPFAM" id="SSF55781">
    <property type="entry name" value="GAF domain-like"/>
    <property type="match status" value="1"/>
</dbReference>
<name>A0A3D4VBB7_9BACT</name>
<dbReference type="GO" id="GO:0009927">
    <property type="term" value="F:histidine phosphotransfer kinase activity"/>
    <property type="evidence" value="ECO:0007669"/>
    <property type="project" value="TreeGrafter"/>
</dbReference>